<dbReference type="NCBIfam" id="TIGR00797">
    <property type="entry name" value="matE"/>
    <property type="match status" value="1"/>
</dbReference>
<evidence type="ECO:0000313" key="12">
    <source>
        <dbReference type="Proteomes" id="UP000219467"/>
    </source>
</evidence>
<dbReference type="GO" id="GO:0006811">
    <property type="term" value="P:monoatomic ion transport"/>
    <property type="evidence" value="ECO:0007669"/>
    <property type="project" value="UniProtKB-KW"/>
</dbReference>
<feature type="transmembrane region" description="Helical" evidence="10">
    <location>
        <begin position="73"/>
        <end position="98"/>
    </location>
</feature>
<keyword evidence="8 10" id="KW-0472">Membrane</keyword>
<keyword evidence="5 10" id="KW-0812">Transmembrane</keyword>
<feature type="transmembrane region" description="Helical" evidence="10">
    <location>
        <begin position="158"/>
        <end position="175"/>
    </location>
</feature>
<keyword evidence="2" id="KW-0813">Transport</keyword>
<dbReference type="PANTHER" id="PTHR43298:SF2">
    <property type="entry name" value="FMN_FAD EXPORTER YEEO-RELATED"/>
    <property type="match status" value="1"/>
</dbReference>
<organism evidence="11 12">
    <name type="scientific">Cereibacter ovatus</name>
    <dbReference type="NCBI Taxonomy" id="439529"/>
    <lineage>
        <taxon>Bacteria</taxon>
        <taxon>Pseudomonadati</taxon>
        <taxon>Pseudomonadota</taxon>
        <taxon>Alphaproteobacteria</taxon>
        <taxon>Rhodobacterales</taxon>
        <taxon>Paracoccaceae</taxon>
        <taxon>Cereibacter</taxon>
    </lineage>
</organism>
<evidence type="ECO:0000256" key="6">
    <source>
        <dbReference type="ARBA" id="ARBA00022989"/>
    </source>
</evidence>
<evidence type="ECO:0000256" key="7">
    <source>
        <dbReference type="ARBA" id="ARBA00023065"/>
    </source>
</evidence>
<keyword evidence="4" id="KW-1003">Cell membrane</keyword>
<feature type="transmembrane region" description="Helical" evidence="10">
    <location>
        <begin position="423"/>
        <end position="444"/>
    </location>
</feature>
<dbReference type="PIRSF" id="PIRSF006603">
    <property type="entry name" value="DinF"/>
    <property type="match status" value="1"/>
</dbReference>
<evidence type="ECO:0000256" key="3">
    <source>
        <dbReference type="ARBA" id="ARBA00022449"/>
    </source>
</evidence>
<dbReference type="InterPro" id="IPR050222">
    <property type="entry name" value="MATE_MdtK"/>
</dbReference>
<feature type="transmembrane region" description="Helical" evidence="10">
    <location>
        <begin position="37"/>
        <end position="53"/>
    </location>
</feature>
<keyword evidence="7" id="KW-0406">Ion transport</keyword>
<proteinExistence type="predicted"/>
<evidence type="ECO:0000256" key="4">
    <source>
        <dbReference type="ARBA" id="ARBA00022475"/>
    </source>
</evidence>
<evidence type="ECO:0000256" key="2">
    <source>
        <dbReference type="ARBA" id="ARBA00022448"/>
    </source>
</evidence>
<keyword evidence="6 10" id="KW-1133">Transmembrane helix</keyword>
<dbReference type="GO" id="GO:0005886">
    <property type="term" value="C:plasma membrane"/>
    <property type="evidence" value="ECO:0007669"/>
    <property type="project" value="UniProtKB-SubCell"/>
</dbReference>
<accession>A0A285D232</accession>
<feature type="transmembrane region" description="Helical" evidence="10">
    <location>
        <begin position="119"/>
        <end position="138"/>
    </location>
</feature>
<feature type="transmembrane region" description="Helical" evidence="10">
    <location>
        <begin position="262"/>
        <end position="279"/>
    </location>
</feature>
<dbReference type="PANTHER" id="PTHR43298">
    <property type="entry name" value="MULTIDRUG RESISTANCE PROTEIN NORM-RELATED"/>
    <property type="match status" value="1"/>
</dbReference>
<feature type="transmembrane region" description="Helical" evidence="10">
    <location>
        <begin position="450"/>
        <end position="471"/>
    </location>
</feature>
<dbReference type="GO" id="GO:0042910">
    <property type="term" value="F:xenobiotic transmembrane transporter activity"/>
    <property type="evidence" value="ECO:0007669"/>
    <property type="project" value="InterPro"/>
</dbReference>
<dbReference type="EMBL" id="OAOQ01000017">
    <property type="protein sequence ID" value="SNX73860.1"/>
    <property type="molecule type" value="Genomic_DNA"/>
</dbReference>
<feature type="transmembrane region" description="Helical" evidence="10">
    <location>
        <begin position="220"/>
        <end position="242"/>
    </location>
</feature>
<sequence length="487" mass="51383">MLARGGVGPDAARPLVARHRPRYGCAMTRPSSTSDHVRAILALGLPLIGSHLAQMSLHVTDTVMLGWYGVTELASVVLGASIFFITFILGAGFAQAVMPMVAEALGRGDEAQVRRDTRMGLWLSIGFGAATYPVFWWSGALLLALRQDPEVAALAQDYLRVAGLGMIPALLVMVLKSTFSALGRTQIVLWATLAAVAVNAVLNWALIFGKWGAPELGVTGAALASVAAQTMSLLALALYAAVQPALCRFHLFQRFWRPDWPALARVFALGWPIGLTGLAEGSIFQAAALMMGWLGTVPLAAHGIALEITALAFMVHVGISNAATIRTGHADGAGDPRGLRDGARVAIGLSLAVCFVIVTLFLTVPQQIIALFLDLSQPESAEIIAFGTILLALAALFQVADAMQVMALGLLRGLRDTRVPMALATISYWLVGIPTSYLLAFPLGLGGPGLWLGLVIGLTLAGALLMIRFWLRAPRPPVHSGPNILGG</sequence>
<evidence type="ECO:0000256" key="8">
    <source>
        <dbReference type="ARBA" id="ARBA00023136"/>
    </source>
</evidence>
<dbReference type="CDD" id="cd13131">
    <property type="entry name" value="MATE_NorM_like"/>
    <property type="match status" value="1"/>
</dbReference>
<keyword evidence="3" id="KW-0050">Antiport</keyword>
<dbReference type="InterPro" id="IPR048279">
    <property type="entry name" value="MdtK-like"/>
</dbReference>
<dbReference type="AlphaFoldDB" id="A0A285D232"/>
<dbReference type="Proteomes" id="UP000219467">
    <property type="component" value="Unassembled WGS sequence"/>
</dbReference>
<gene>
    <name evidence="11" type="ORF">SAMN05878503_11759</name>
</gene>
<evidence type="ECO:0000313" key="11">
    <source>
        <dbReference type="EMBL" id="SNX73860.1"/>
    </source>
</evidence>
<dbReference type="InterPro" id="IPR002528">
    <property type="entry name" value="MATE_fam"/>
</dbReference>
<comment type="subcellular location">
    <subcellularLocation>
        <location evidence="1">Cell inner membrane</location>
        <topology evidence="1">Multi-pass membrane protein</topology>
    </subcellularLocation>
</comment>
<feature type="transmembrane region" description="Helical" evidence="10">
    <location>
        <begin position="345"/>
        <end position="364"/>
    </location>
</feature>
<reference evidence="12" key="1">
    <citation type="submission" date="2017-08" db="EMBL/GenBank/DDBJ databases">
        <authorList>
            <person name="Varghese N."/>
            <person name="Submissions S."/>
        </authorList>
    </citation>
    <scope>NUCLEOTIDE SEQUENCE [LARGE SCALE GENOMIC DNA]</scope>
    <source>
        <strain evidence="12">JA234</strain>
    </source>
</reference>
<keyword evidence="12" id="KW-1185">Reference proteome</keyword>
<feature type="transmembrane region" description="Helical" evidence="10">
    <location>
        <begin position="187"/>
        <end position="208"/>
    </location>
</feature>
<evidence type="ECO:0000256" key="5">
    <source>
        <dbReference type="ARBA" id="ARBA00022692"/>
    </source>
</evidence>
<feature type="transmembrane region" description="Helical" evidence="10">
    <location>
        <begin position="384"/>
        <end position="411"/>
    </location>
</feature>
<evidence type="ECO:0000256" key="10">
    <source>
        <dbReference type="SAM" id="Phobius"/>
    </source>
</evidence>
<name>A0A285D232_9RHOB</name>
<protein>
    <recommendedName>
        <fullName evidence="9">Multidrug-efflux transporter</fullName>
    </recommendedName>
</protein>
<evidence type="ECO:0000256" key="1">
    <source>
        <dbReference type="ARBA" id="ARBA00004429"/>
    </source>
</evidence>
<dbReference type="Pfam" id="PF01554">
    <property type="entry name" value="MatE"/>
    <property type="match status" value="2"/>
</dbReference>
<evidence type="ECO:0000256" key="9">
    <source>
        <dbReference type="ARBA" id="ARBA00031636"/>
    </source>
</evidence>
<feature type="transmembrane region" description="Helical" evidence="10">
    <location>
        <begin position="299"/>
        <end position="324"/>
    </location>
</feature>
<dbReference type="GO" id="GO:0015297">
    <property type="term" value="F:antiporter activity"/>
    <property type="evidence" value="ECO:0007669"/>
    <property type="project" value="UniProtKB-KW"/>
</dbReference>